<dbReference type="NCBIfam" id="NF000955">
    <property type="entry name" value="PRK00099.1-1"/>
    <property type="match status" value="1"/>
</dbReference>
<dbReference type="Gene3D" id="3.30.70.1730">
    <property type="match status" value="1"/>
</dbReference>
<dbReference type="GO" id="GO:0006412">
    <property type="term" value="P:translation"/>
    <property type="evidence" value="ECO:0007669"/>
    <property type="project" value="UniProtKB-UniRule"/>
</dbReference>
<evidence type="ECO:0000313" key="7">
    <source>
        <dbReference type="Proteomes" id="UP000231503"/>
    </source>
</evidence>
<evidence type="ECO:0000256" key="1">
    <source>
        <dbReference type="ARBA" id="ARBA00008889"/>
    </source>
</evidence>
<comment type="function">
    <text evidence="5">Forms part of the ribosomal stalk, playing a central role in the interaction of the ribosome with GTP-bound translation factors.</text>
</comment>
<evidence type="ECO:0000256" key="4">
    <source>
        <dbReference type="ARBA" id="ARBA00035202"/>
    </source>
</evidence>
<dbReference type="InterPro" id="IPR022973">
    <property type="entry name" value="Ribosomal_uL10_bac"/>
</dbReference>
<dbReference type="SUPFAM" id="SSF160369">
    <property type="entry name" value="Ribosomal protein L10-like"/>
    <property type="match status" value="1"/>
</dbReference>
<evidence type="ECO:0000313" key="6">
    <source>
        <dbReference type="EMBL" id="PIR69709.1"/>
    </source>
</evidence>
<sequence>MAITKQKKEIIIKEVHELSEKADMIVFVNFHGLSVADMSTLRGELREAGATLKVAKKRLVKRVLDGFGFSGEMSGFDGEIALFFKEGEPIEAVKILVDFAKKVEGLQVLGGIYEKGFVGMETVKMLASIPPREVLLGQVVGSIASPLSGFVRVINGPVQGFIGVLHNISKSRS</sequence>
<gene>
    <name evidence="5 6" type="primary">rplJ</name>
    <name evidence="6" type="ORF">COU47_01330</name>
</gene>
<dbReference type="InterPro" id="IPR047865">
    <property type="entry name" value="Ribosomal_uL10_bac_type"/>
</dbReference>
<evidence type="ECO:0000256" key="2">
    <source>
        <dbReference type="ARBA" id="ARBA00022980"/>
    </source>
</evidence>
<organism evidence="6 7">
    <name type="scientific">Candidatus Niyogibacteria bacterium CG10_big_fil_rev_8_21_14_0_10_46_36</name>
    <dbReference type="NCBI Taxonomy" id="1974726"/>
    <lineage>
        <taxon>Bacteria</taxon>
        <taxon>Candidatus Niyogiibacteriota</taxon>
    </lineage>
</organism>
<dbReference type="EMBL" id="PFCO01000003">
    <property type="protein sequence ID" value="PIR69709.1"/>
    <property type="molecule type" value="Genomic_DNA"/>
</dbReference>
<dbReference type="HAMAP" id="MF_00362">
    <property type="entry name" value="Ribosomal_uL10"/>
    <property type="match status" value="1"/>
</dbReference>
<keyword evidence="3 5" id="KW-0687">Ribonucleoprotein</keyword>
<reference evidence="7" key="1">
    <citation type="submission" date="2017-09" db="EMBL/GenBank/DDBJ databases">
        <title>Depth-based differentiation of microbial function through sediment-hosted aquifers and enrichment of novel symbionts in the deep terrestrial subsurface.</title>
        <authorList>
            <person name="Probst A.J."/>
            <person name="Ladd B."/>
            <person name="Jarett J.K."/>
            <person name="Geller-Mcgrath D.E."/>
            <person name="Sieber C.M.K."/>
            <person name="Emerson J.B."/>
            <person name="Anantharaman K."/>
            <person name="Thomas B.C."/>
            <person name="Malmstrom R."/>
            <person name="Stieglmeier M."/>
            <person name="Klingl A."/>
            <person name="Woyke T."/>
            <person name="Ryan C.M."/>
            <person name="Banfield J.F."/>
        </authorList>
    </citation>
    <scope>NUCLEOTIDE SEQUENCE [LARGE SCALE GENOMIC DNA]</scope>
</reference>
<dbReference type="InterPro" id="IPR043141">
    <property type="entry name" value="Ribosomal_uL10-like_sf"/>
</dbReference>
<proteinExistence type="inferred from homology"/>
<keyword evidence="2 5" id="KW-0689">Ribosomal protein</keyword>
<dbReference type="AlphaFoldDB" id="A0A2H0TDT0"/>
<evidence type="ECO:0000256" key="5">
    <source>
        <dbReference type="HAMAP-Rule" id="MF_00362"/>
    </source>
</evidence>
<comment type="caution">
    <text evidence="6">The sequence shown here is derived from an EMBL/GenBank/DDBJ whole genome shotgun (WGS) entry which is preliminary data.</text>
</comment>
<dbReference type="PANTHER" id="PTHR11560">
    <property type="entry name" value="39S RIBOSOMAL PROTEIN L10, MITOCHONDRIAL"/>
    <property type="match status" value="1"/>
</dbReference>
<dbReference type="Proteomes" id="UP000231503">
    <property type="component" value="Unassembled WGS sequence"/>
</dbReference>
<keyword evidence="5" id="KW-0694">RNA-binding</keyword>
<comment type="subunit">
    <text evidence="5">Part of the ribosomal stalk of the 50S ribosomal subunit. The N-terminus interacts with L11 and the large rRNA to form the base of the stalk. The C-terminus forms an elongated spine to which L12 dimers bind in a sequential fashion forming a multimeric L10(L12)X complex.</text>
</comment>
<evidence type="ECO:0000256" key="3">
    <source>
        <dbReference type="ARBA" id="ARBA00023274"/>
    </source>
</evidence>
<dbReference type="Gene3D" id="6.10.250.290">
    <property type="match status" value="1"/>
</dbReference>
<dbReference type="InterPro" id="IPR001790">
    <property type="entry name" value="Ribosomal_uL10"/>
</dbReference>
<dbReference type="CDD" id="cd05797">
    <property type="entry name" value="Ribosomal_L10"/>
    <property type="match status" value="1"/>
</dbReference>
<name>A0A2H0TDT0_9BACT</name>
<dbReference type="InterPro" id="IPR002363">
    <property type="entry name" value="Ribosomal_uL10_CS_bac"/>
</dbReference>
<comment type="similarity">
    <text evidence="1 5">Belongs to the universal ribosomal protein uL10 family.</text>
</comment>
<dbReference type="Pfam" id="PF00466">
    <property type="entry name" value="Ribosomal_L10"/>
    <property type="match status" value="1"/>
</dbReference>
<protein>
    <recommendedName>
        <fullName evidence="4 5">Large ribosomal subunit protein uL10</fullName>
    </recommendedName>
</protein>
<keyword evidence="5" id="KW-0699">rRNA-binding</keyword>
<dbReference type="GO" id="GO:0003735">
    <property type="term" value="F:structural constituent of ribosome"/>
    <property type="evidence" value="ECO:0007669"/>
    <property type="project" value="InterPro"/>
</dbReference>
<accession>A0A2H0TDT0</accession>
<dbReference type="GO" id="GO:0015934">
    <property type="term" value="C:large ribosomal subunit"/>
    <property type="evidence" value="ECO:0007669"/>
    <property type="project" value="InterPro"/>
</dbReference>
<dbReference type="PROSITE" id="PS01109">
    <property type="entry name" value="RIBOSOMAL_L10"/>
    <property type="match status" value="1"/>
</dbReference>
<dbReference type="GO" id="GO:0070180">
    <property type="term" value="F:large ribosomal subunit rRNA binding"/>
    <property type="evidence" value="ECO:0007669"/>
    <property type="project" value="UniProtKB-UniRule"/>
</dbReference>